<dbReference type="GeneID" id="9053722"/>
<feature type="compositionally biased region" description="Basic and acidic residues" evidence="1">
    <location>
        <begin position="1"/>
        <end position="13"/>
    </location>
</feature>
<dbReference type="InParanoid" id="C5K5P7"/>
<evidence type="ECO:0000256" key="1">
    <source>
        <dbReference type="SAM" id="MobiDB-lite"/>
    </source>
</evidence>
<name>C5K5P7_PERM5</name>
<accession>C5K5P7</accession>
<gene>
    <name evidence="2" type="ORF">Pmar_PMAR015203</name>
</gene>
<feature type="region of interest" description="Disordered" evidence="1">
    <location>
        <begin position="1"/>
        <end position="56"/>
    </location>
</feature>
<evidence type="ECO:0000313" key="2">
    <source>
        <dbReference type="EMBL" id="EER20204.1"/>
    </source>
</evidence>
<dbReference type="EMBL" id="GG670703">
    <property type="protein sequence ID" value="EER20204.1"/>
    <property type="molecule type" value="Genomic_DNA"/>
</dbReference>
<dbReference type="Proteomes" id="UP000007800">
    <property type="component" value="Unassembled WGS sequence"/>
</dbReference>
<dbReference type="RefSeq" id="XP_002788408.1">
    <property type="nucleotide sequence ID" value="XM_002788362.1"/>
</dbReference>
<reference evidence="2 3" key="1">
    <citation type="submission" date="2008-07" db="EMBL/GenBank/DDBJ databases">
        <authorList>
            <person name="El-Sayed N."/>
            <person name="Caler E."/>
            <person name="Inman J."/>
            <person name="Amedeo P."/>
            <person name="Hass B."/>
            <person name="Wortman J."/>
        </authorList>
    </citation>
    <scope>NUCLEOTIDE SEQUENCE [LARGE SCALE GENOMIC DNA]</scope>
    <source>
        <strain evidence="3">ATCC 50983 / TXsc</strain>
    </source>
</reference>
<evidence type="ECO:0000313" key="3">
    <source>
        <dbReference type="Proteomes" id="UP000007800"/>
    </source>
</evidence>
<dbReference type="AlphaFoldDB" id="C5K5P7"/>
<proteinExistence type="predicted"/>
<sequence>MTPKESLRSSRRDEEEEEEGDHESMFTALLTPAGGEEEKDGDISNGRSYTNPGEGIFDDYTVYARESANVGDFRLG</sequence>
<keyword evidence="3" id="KW-1185">Reference proteome</keyword>
<protein>
    <submittedName>
        <fullName evidence="2">Uncharacterized protein</fullName>
    </submittedName>
</protein>
<organism evidence="3">
    <name type="scientific">Perkinsus marinus (strain ATCC 50983 / TXsc)</name>
    <dbReference type="NCBI Taxonomy" id="423536"/>
    <lineage>
        <taxon>Eukaryota</taxon>
        <taxon>Sar</taxon>
        <taxon>Alveolata</taxon>
        <taxon>Perkinsozoa</taxon>
        <taxon>Perkinsea</taxon>
        <taxon>Perkinsida</taxon>
        <taxon>Perkinsidae</taxon>
        <taxon>Perkinsus</taxon>
    </lineage>
</organism>